<dbReference type="AlphaFoldDB" id="A0AAV7SS40"/>
<feature type="compositionally biased region" description="Basic and acidic residues" evidence="1">
    <location>
        <begin position="73"/>
        <end position="85"/>
    </location>
</feature>
<comment type="caution">
    <text evidence="2">The sequence shown here is derived from an EMBL/GenBank/DDBJ whole genome shotgun (WGS) entry which is preliminary data.</text>
</comment>
<evidence type="ECO:0000313" key="3">
    <source>
        <dbReference type="Proteomes" id="UP001066276"/>
    </source>
</evidence>
<accession>A0AAV7SS40</accession>
<feature type="region of interest" description="Disordered" evidence="1">
    <location>
        <begin position="52"/>
        <end position="107"/>
    </location>
</feature>
<proteinExistence type="predicted"/>
<organism evidence="2 3">
    <name type="scientific">Pleurodeles waltl</name>
    <name type="common">Iberian ribbed newt</name>
    <dbReference type="NCBI Taxonomy" id="8319"/>
    <lineage>
        <taxon>Eukaryota</taxon>
        <taxon>Metazoa</taxon>
        <taxon>Chordata</taxon>
        <taxon>Craniata</taxon>
        <taxon>Vertebrata</taxon>
        <taxon>Euteleostomi</taxon>
        <taxon>Amphibia</taxon>
        <taxon>Batrachia</taxon>
        <taxon>Caudata</taxon>
        <taxon>Salamandroidea</taxon>
        <taxon>Salamandridae</taxon>
        <taxon>Pleurodelinae</taxon>
        <taxon>Pleurodeles</taxon>
    </lineage>
</organism>
<sequence length="155" mass="16807">MLTANAETILLPPADPRGPEQRSQAVAKGTPATPHLDHVVVLTDIFEQHGAVVEEAVHRPHPPGPKQSAAEPAAERSQPKPRPRECTPPTESSGVVALLGRPGPSRISRIRGESEAVAVALGRRTLSATWIAKWQKKWQIRAVSPQETQRSPRAR</sequence>
<feature type="region of interest" description="Disordered" evidence="1">
    <location>
        <begin position="1"/>
        <end position="34"/>
    </location>
</feature>
<evidence type="ECO:0000313" key="2">
    <source>
        <dbReference type="EMBL" id="KAJ1166868.1"/>
    </source>
</evidence>
<protein>
    <submittedName>
        <fullName evidence="2">Uncharacterized protein</fullName>
    </submittedName>
</protein>
<keyword evidence="3" id="KW-1185">Reference proteome</keyword>
<name>A0AAV7SS40_PLEWA</name>
<evidence type="ECO:0000256" key="1">
    <source>
        <dbReference type="SAM" id="MobiDB-lite"/>
    </source>
</evidence>
<gene>
    <name evidence="2" type="ORF">NDU88_007264</name>
</gene>
<dbReference type="Proteomes" id="UP001066276">
    <property type="component" value="Chromosome 4_2"/>
</dbReference>
<dbReference type="EMBL" id="JANPWB010000008">
    <property type="protein sequence ID" value="KAJ1166868.1"/>
    <property type="molecule type" value="Genomic_DNA"/>
</dbReference>
<reference evidence="2" key="1">
    <citation type="journal article" date="2022" name="bioRxiv">
        <title>Sequencing and chromosome-scale assembly of the giantPleurodeles waltlgenome.</title>
        <authorList>
            <person name="Brown T."/>
            <person name="Elewa A."/>
            <person name="Iarovenko S."/>
            <person name="Subramanian E."/>
            <person name="Araus A.J."/>
            <person name="Petzold A."/>
            <person name="Susuki M."/>
            <person name="Suzuki K.-i.T."/>
            <person name="Hayashi T."/>
            <person name="Toyoda A."/>
            <person name="Oliveira C."/>
            <person name="Osipova E."/>
            <person name="Leigh N.D."/>
            <person name="Simon A."/>
            <person name="Yun M.H."/>
        </authorList>
    </citation>
    <scope>NUCLEOTIDE SEQUENCE</scope>
    <source>
        <strain evidence="2">20211129_DDA</strain>
        <tissue evidence="2">Liver</tissue>
    </source>
</reference>